<feature type="compositionally biased region" description="Polar residues" evidence="1">
    <location>
        <begin position="14"/>
        <end position="27"/>
    </location>
</feature>
<feature type="compositionally biased region" description="Basic residues" evidence="1">
    <location>
        <begin position="1"/>
        <end position="12"/>
    </location>
</feature>
<evidence type="ECO:0000313" key="2">
    <source>
        <dbReference type="EMBL" id="MBX72720.1"/>
    </source>
</evidence>
<name>A0A2P2R0H4_RHIMU</name>
<sequence length="55" mass="6414">MKRHRVRAKHGIKQTMTLRQLSPNSHGSNEKLSPKRYRKPPLLISTDNGFSLHQH</sequence>
<reference evidence="2" key="1">
    <citation type="submission" date="2018-02" db="EMBL/GenBank/DDBJ databases">
        <title>Rhizophora mucronata_Transcriptome.</title>
        <authorList>
            <person name="Meera S.P."/>
            <person name="Sreeshan A."/>
            <person name="Augustine A."/>
        </authorList>
    </citation>
    <scope>NUCLEOTIDE SEQUENCE</scope>
    <source>
        <tissue evidence="2">Leaf</tissue>
    </source>
</reference>
<feature type="compositionally biased region" description="Polar residues" evidence="1">
    <location>
        <begin position="45"/>
        <end position="55"/>
    </location>
</feature>
<feature type="region of interest" description="Disordered" evidence="1">
    <location>
        <begin position="1"/>
        <end position="55"/>
    </location>
</feature>
<dbReference type="EMBL" id="GGEC01092236">
    <property type="protein sequence ID" value="MBX72720.1"/>
    <property type="molecule type" value="Transcribed_RNA"/>
</dbReference>
<protein>
    <submittedName>
        <fullName evidence="2">Uncharacterized protein</fullName>
    </submittedName>
</protein>
<accession>A0A2P2R0H4</accession>
<evidence type="ECO:0000256" key="1">
    <source>
        <dbReference type="SAM" id="MobiDB-lite"/>
    </source>
</evidence>
<dbReference type="AlphaFoldDB" id="A0A2P2R0H4"/>
<proteinExistence type="predicted"/>
<organism evidence="2">
    <name type="scientific">Rhizophora mucronata</name>
    <name type="common">Asiatic mangrove</name>
    <dbReference type="NCBI Taxonomy" id="61149"/>
    <lineage>
        <taxon>Eukaryota</taxon>
        <taxon>Viridiplantae</taxon>
        <taxon>Streptophyta</taxon>
        <taxon>Embryophyta</taxon>
        <taxon>Tracheophyta</taxon>
        <taxon>Spermatophyta</taxon>
        <taxon>Magnoliopsida</taxon>
        <taxon>eudicotyledons</taxon>
        <taxon>Gunneridae</taxon>
        <taxon>Pentapetalae</taxon>
        <taxon>rosids</taxon>
        <taxon>fabids</taxon>
        <taxon>Malpighiales</taxon>
        <taxon>Rhizophoraceae</taxon>
        <taxon>Rhizophora</taxon>
    </lineage>
</organism>